<evidence type="ECO:0000256" key="1">
    <source>
        <dbReference type="ARBA" id="ARBA00022723"/>
    </source>
</evidence>
<dbReference type="GO" id="GO:0033389">
    <property type="term" value="P:putrescine biosynthetic process from arginine, via agmatine"/>
    <property type="evidence" value="ECO:0007669"/>
    <property type="project" value="TreeGrafter"/>
</dbReference>
<name>A0A9J6RKJ0_9GAMM</name>
<organism evidence="4 5">
    <name type="scientific">Dasania phycosphaerae</name>
    <dbReference type="NCBI Taxonomy" id="2950436"/>
    <lineage>
        <taxon>Bacteria</taxon>
        <taxon>Pseudomonadati</taxon>
        <taxon>Pseudomonadota</taxon>
        <taxon>Gammaproteobacteria</taxon>
        <taxon>Cellvibrionales</taxon>
        <taxon>Spongiibacteraceae</taxon>
        <taxon>Dasania</taxon>
    </lineage>
</organism>
<dbReference type="Gene3D" id="3.40.800.10">
    <property type="entry name" value="Ureohydrolase domain"/>
    <property type="match status" value="1"/>
</dbReference>
<comment type="caution">
    <text evidence="4">The sequence shown here is derived from an EMBL/GenBank/DDBJ whole genome shotgun (WGS) entry which is preliminary data.</text>
</comment>
<dbReference type="PANTHER" id="PTHR11358">
    <property type="entry name" value="ARGINASE/AGMATINASE"/>
    <property type="match status" value="1"/>
</dbReference>
<keyword evidence="5" id="KW-1185">Reference proteome</keyword>
<dbReference type="InterPro" id="IPR023696">
    <property type="entry name" value="Ureohydrolase_dom_sf"/>
</dbReference>
<keyword evidence="2" id="KW-0378">Hydrolase</keyword>
<sequence length="362" mass="39585">MSANKPIDQARLQALQELANKSLYENADPAFVPFFERTIAEGVETVSNNFNTLGMFRAPHSRDLTGVDIALVGTPCDLGVPNPRPGTRKGPEAVRYWSLDRNMVHYATKICPFEICNVIDYGDIEPKEDAYNLISWLDAFEKVYLDFKANNVVPLTIGGEHTCTYPILKGLSNNGAEPLALIHLDAHADTATNFGGTRVSDATLFQVAAVDGFIDPSKTIQIGLRGRGVPRADFSHKSGMTVIYADDVQEKGVPWVMEQVRKVVGDSPVYLSIDTDVFDCSCMPGTTLPEPFGLNGIEVRDIIRGTRGLDVVGADLMELSPPYDPTGMSACLAAGIAFEQFCVLAEARARRTGKENKTHWNK</sequence>
<dbReference type="PROSITE" id="PS51409">
    <property type="entry name" value="ARGINASE_2"/>
    <property type="match status" value="1"/>
</dbReference>
<accession>A0A9J6RKJ0</accession>
<dbReference type="SUPFAM" id="SSF52768">
    <property type="entry name" value="Arginase/deacetylase"/>
    <property type="match status" value="1"/>
</dbReference>
<dbReference type="GO" id="GO:0046872">
    <property type="term" value="F:metal ion binding"/>
    <property type="evidence" value="ECO:0007669"/>
    <property type="project" value="UniProtKB-KW"/>
</dbReference>
<dbReference type="Pfam" id="PF00491">
    <property type="entry name" value="Arginase"/>
    <property type="match status" value="1"/>
</dbReference>
<evidence type="ECO:0000256" key="2">
    <source>
        <dbReference type="ARBA" id="ARBA00022801"/>
    </source>
</evidence>
<dbReference type="PANTHER" id="PTHR11358:SF26">
    <property type="entry name" value="GUANIDINO ACID HYDROLASE, MITOCHONDRIAL"/>
    <property type="match status" value="1"/>
</dbReference>
<dbReference type="GO" id="GO:0008783">
    <property type="term" value="F:agmatinase activity"/>
    <property type="evidence" value="ECO:0007669"/>
    <property type="project" value="TreeGrafter"/>
</dbReference>
<dbReference type="Proteomes" id="UP001069090">
    <property type="component" value="Unassembled WGS sequence"/>
</dbReference>
<dbReference type="InterPro" id="IPR006035">
    <property type="entry name" value="Ureohydrolase"/>
</dbReference>
<reference evidence="4 5" key="1">
    <citation type="submission" date="2022-12" db="EMBL/GenBank/DDBJ databases">
        <title>Dasania phycosphaerae sp. nov., isolated from particulate material of the south coast of Korea.</title>
        <authorList>
            <person name="Jiang Y."/>
        </authorList>
    </citation>
    <scope>NUCLEOTIDE SEQUENCE [LARGE SCALE GENOMIC DNA]</scope>
    <source>
        <strain evidence="4 5">GY-19</strain>
    </source>
</reference>
<protein>
    <submittedName>
        <fullName evidence="4">Arginase family protein</fullName>
    </submittedName>
</protein>
<evidence type="ECO:0000313" key="4">
    <source>
        <dbReference type="EMBL" id="MCZ0865222.1"/>
    </source>
</evidence>
<proteinExistence type="inferred from homology"/>
<dbReference type="AlphaFoldDB" id="A0A9J6RKJ0"/>
<keyword evidence="1" id="KW-0479">Metal-binding</keyword>
<evidence type="ECO:0000256" key="3">
    <source>
        <dbReference type="PROSITE-ProRule" id="PRU00742"/>
    </source>
</evidence>
<dbReference type="EMBL" id="JAPTGG010000006">
    <property type="protein sequence ID" value="MCZ0865222.1"/>
    <property type="molecule type" value="Genomic_DNA"/>
</dbReference>
<gene>
    <name evidence="4" type="ORF">O0V09_08430</name>
</gene>
<evidence type="ECO:0000313" key="5">
    <source>
        <dbReference type="Proteomes" id="UP001069090"/>
    </source>
</evidence>
<dbReference type="RefSeq" id="WP_258331371.1">
    <property type="nucleotide sequence ID" value="NZ_JAPTGG010000006.1"/>
</dbReference>
<comment type="similarity">
    <text evidence="3">Belongs to the arginase family.</text>
</comment>